<dbReference type="RefSeq" id="WP_353943128.1">
    <property type="nucleotide sequence ID" value="NZ_CP159534.1"/>
</dbReference>
<dbReference type="CDD" id="cd04301">
    <property type="entry name" value="NAT_SF"/>
    <property type="match status" value="1"/>
</dbReference>
<proteinExistence type="predicted"/>
<name>A0AAU8IUH0_9ACTN</name>
<keyword evidence="2" id="KW-0012">Acyltransferase</keyword>
<dbReference type="GO" id="GO:0016747">
    <property type="term" value="F:acyltransferase activity, transferring groups other than amino-acyl groups"/>
    <property type="evidence" value="ECO:0007669"/>
    <property type="project" value="InterPro"/>
</dbReference>
<organism evidence="4">
    <name type="scientific">Streptomyces tabacisoli</name>
    <dbReference type="NCBI Taxonomy" id="3156398"/>
    <lineage>
        <taxon>Bacteria</taxon>
        <taxon>Bacillati</taxon>
        <taxon>Actinomycetota</taxon>
        <taxon>Actinomycetes</taxon>
        <taxon>Kitasatosporales</taxon>
        <taxon>Streptomycetaceae</taxon>
        <taxon>Streptomyces</taxon>
    </lineage>
</organism>
<dbReference type="InterPro" id="IPR016181">
    <property type="entry name" value="Acyl_CoA_acyltransferase"/>
</dbReference>
<dbReference type="Gene3D" id="3.40.630.30">
    <property type="match status" value="1"/>
</dbReference>
<gene>
    <name evidence="4" type="ORF">ABII15_16745</name>
</gene>
<dbReference type="Pfam" id="PF13420">
    <property type="entry name" value="Acetyltransf_4"/>
    <property type="match status" value="1"/>
</dbReference>
<evidence type="ECO:0000256" key="1">
    <source>
        <dbReference type="ARBA" id="ARBA00022679"/>
    </source>
</evidence>
<sequence length="174" mass="19262">MDDATEVAVRAGREGDLAALTEIYNEYVRATPITFDTEPFTVEARRPWLRAHPEHGPHRLFVAEDGGRILGYATSSAFRPKAAYSTSVEVTVYCAPDAGGRGIGTRLYEALFEALSAEDVHRAYAGVTQPNEASVRLHARFGFRPVGTYREVGRKFGRYYDVAWFEKDLGAGRG</sequence>
<protein>
    <submittedName>
        <fullName evidence="4">N-acetyltransferase family protein</fullName>
    </submittedName>
</protein>
<evidence type="ECO:0000313" key="4">
    <source>
        <dbReference type="EMBL" id="XCJ71515.1"/>
    </source>
</evidence>
<dbReference type="PANTHER" id="PTHR43072:SF23">
    <property type="entry name" value="UPF0039 PROTEIN C11D3.02C"/>
    <property type="match status" value="1"/>
</dbReference>
<dbReference type="EMBL" id="CP159534">
    <property type="protein sequence ID" value="XCJ71515.1"/>
    <property type="molecule type" value="Genomic_DNA"/>
</dbReference>
<accession>A0AAU8IUH0</accession>
<dbReference type="AlphaFoldDB" id="A0AAU8IUH0"/>
<keyword evidence="1" id="KW-0808">Transferase</keyword>
<dbReference type="PROSITE" id="PS51186">
    <property type="entry name" value="GNAT"/>
    <property type="match status" value="1"/>
</dbReference>
<evidence type="ECO:0000256" key="2">
    <source>
        <dbReference type="ARBA" id="ARBA00023315"/>
    </source>
</evidence>
<evidence type="ECO:0000259" key="3">
    <source>
        <dbReference type="PROSITE" id="PS51186"/>
    </source>
</evidence>
<dbReference type="SUPFAM" id="SSF55729">
    <property type="entry name" value="Acyl-CoA N-acyltransferases (Nat)"/>
    <property type="match status" value="1"/>
</dbReference>
<dbReference type="KEGG" id="stac:ABII15_16745"/>
<reference evidence="4" key="1">
    <citation type="submission" date="2024-06" db="EMBL/GenBank/DDBJ databases">
        <title>Streptomyces sp. strain HUAS MG91 genome sequences.</title>
        <authorList>
            <person name="Mo P."/>
        </authorList>
    </citation>
    <scope>NUCLEOTIDE SEQUENCE</scope>
    <source>
        <strain evidence="4">HUAS MG91</strain>
    </source>
</reference>
<dbReference type="InterPro" id="IPR000182">
    <property type="entry name" value="GNAT_dom"/>
</dbReference>
<feature type="domain" description="N-acetyltransferase" evidence="3">
    <location>
        <begin position="7"/>
        <end position="166"/>
    </location>
</feature>
<dbReference type="PANTHER" id="PTHR43072">
    <property type="entry name" value="N-ACETYLTRANSFERASE"/>
    <property type="match status" value="1"/>
</dbReference>